<accession>A0A0E9X6T1</accession>
<evidence type="ECO:0000313" key="1">
    <source>
        <dbReference type="EMBL" id="JAH98437.1"/>
    </source>
</evidence>
<reference evidence="1" key="1">
    <citation type="submission" date="2014-11" db="EMBL/GenBank/DDBJ databases">
        <authorList>
            <person name="Amaro Gonzalez C."/>
        </authorList>
    </citation>
    <scope>NUCLEOTIDE SEQUENCE</scope>
</reference>
<name>A0A0E9X6T1_ANGAN</name>
<proteinExistence type="predicted"/>
<protein>
    <submittedName>
        <fullName evidence="1">Uncharacterized protein</fullName>
    </submittedName>
</protein>
<reference evidence="1" key="2">
    <citation type="journal article" date="2015" name="Fish Shellfish Immunol.">
        <title>Early steps in the European eel (Anguilla anguilla)-Vibrio vulnificus interaction in the gills: Role of the RtxA13 toxin.</title>
        <authorList>
            <person name="Callol A."/>
            <person name="Pajuelo D."/>
            <person name="Ebbesson L."/>
            <person name="Teles M."/>
            <person name="MacKenzie S."/>
            <person name="Amaro C."/>
        </authorList>
    </citation>
    <scope>NUCLEOTIDE SEQUENCE</scope>
</reference>
<sequence>MQLTWLHFKQANLISAFVFQNDQSRANCFVICFRIHVSALSYDFEHHFESKPHGASWKIRANANASFPINGKALSCTVSHVRHLAVSHLAGAGAFTDILALILHRAA</sequence>
<organism evidence="1">
    <name type="scientific">Anguilla anguilla</name>
    <name type="common">European freshwater eel</name>
    <name type="synonym">Muraena anguilla</name>
    <dbReference type="NCBI Taxonomy" id="7936"/>
    <lineage>
        <taxon>Eukaryota</taxon>
        <taxon>Metazoa</taxon>
        <taxon>Chordata</taxon>
        <taxon>Craniata</taxon>
        <taxon>Vertebrata</taxon>
        <taxon>Euteleostomi</taxon>
        <taxon>Actinopterygii</taxon>
        <taxon>Neopterygii</taxon>
        <taxon>Teleostei</taxon>
        <taxon>Anguilliformes</taxon>
        <taxon>Anguillidae</taxon>
        <taxon>Anguilla</taxon>
    </lineage>
</organism>
<dbReference type="AlphaFoldDB" id="A0A0E9X6T1"/>
<dbReference type="EMBL" id="GBXM01010140">
    <property type="protein sequence ID" value="JAH98437.1"/>
    <property type="molecule type" value="Transcribed_RNA"/>
</dbReference>